<dbReference type="GO" id="GO:0006520">
    <property type="term" value="P:amino acid metabolic process"/>
    <property type="evidence" value="ECO:0007669"/>
    <property type="project" value="InterPro"/>
</dbReference>
<evidence type="ECO:0000313" key="9">
    <source>
        <dbReference type="Proteomes" id="UP000245657"/>
    </source>
</evidence>
<organism evidence="8 9">
    <name type="scientific">Methanospirillum lacunae</name>
    <dbReference type="NCBI Taxonomy" id="668570"/>
    <lineage>
        <taxon>Archaea</taxon>
        <taxon>Methanobacteriati</taxon>
        <taxon>Methanobacteriota</taxon>
        <taxon>Stenosarchaea group</taxon>
        <taxon>Methanomicrobia</taxon>
        <taxon>Methanomicrobiales</taxon>
        <taxon>Methanospirillaceae</taxon>
        <taxon>Methanospirillum</taxon>
    </lineage>
</organism>
<accession>A0A2V2N040</accession>
<comment type="similarity">
    <text evidence="2">Belongs to the class-I pyridoxal-phosphate-dependent aminotransferase family.</text>
</comment>
<dbReference type="InterPro" id="IPR015422">
    <property type="entry name" value="PyrdxlP-dep_Trfase_small"/>
</dbReference>
<evidence type="ECO:0000256" key="4">
    <source>
        <dbReference type="ARBA" id="ARBA00022576"/>
    </source>
</evidence>
<dbReference type="Proteomes" id="UP000245657">
    <property type="component" value="Unassembled WGS sequence"/>
</dbReference>
<evidence type="ECO:0000256" key="1">
    <source>
        <dbReference type="ARBA" id="ARBA00001933"/>
    </source>
</evidence>
<evidence type="ECO:0000256" key="5">
    <source>
        <dbReference type="ARBA" id="ARBA00022679"/>
    </source>
</evidence>
<gene>
    <name evidence="8" type="ORF">DK846_00800</name>
</gene>
<keyword evidence="4" id="KW-0032">Aminotransferase</keyword>
<evidence type="ECO:0000256" key="2">
    <source>
        <dbReference type="ARBA" id="ARBA00007441"/>
    </source>
</evidence>
<dbReference type="PANTHER" id="PTHR46383:SF1">
    <property type="entry name" value="ASPARTATE AMINOTRANSFERASE"/>
    <property type="match status" value="1"/>
</dbReference>
<dbReference type="EMBL" id="QGMY01000002">
    <property type="protein sequence ID" value="PWR73744.1"/>
    <property type="molecule type" value="Genomic_DNA"/>
</dbReference>
<keyword evidence="9" id="KW-1185">Reference proteome</keyword>
<comment type="subunit">
    <text evidence="3">Homodimer.</text>
</comment>
<evidence type="ECO:0000313" key="8">
    <source>
        <dbReference type="EMBL" id="PWR73744.1"/>
    </source>
</evidence>
<proteinExistence type="inferred from homology"/>
<sequence length="449" mass="49457">MAGIMIDARVDRIQQPDTIRFSQLVSEQKKTCQASACCDSVFSFGKAESPFPIPDDIRIEISGKSCPGTLADPAGLPELREAVSGFYARNYNISADPDRVIIGHGVKGLVLPIFTIIAGSVIVPSPGWLGYLPQLRILNKPYYRLYDHFPSQYKIRPPQLAAMLKGLVKSQHLLILNNPGYPTGNLYTESDLREIASICREYNTLVLANEAYSLLTYDLSKFISMGTVYPEGTFVLNGLSMDRSAGGLRIGTCILPEGSDQILKNEFIKILATVYTAAVTPVQQAAIPAYLPNTAMDTYLHDTREVHRIMTTQLATRCAAIEGVRTIIPEGGFSFMADLNSMIAAIRAAGVQYSNDLAPAMIQHPYHIATVTGEAMMAGYDDFYIRFSATDYDGTAALESYHSSPPQTSSEEEAFFMKHGARMAAGMEMFSRWISDIRSGNFKFEKKID</sequence>
<dbReference type="Gene3D" id="3.40.640.10">
    <property type="entry name" value="Type I PLP-dependent aspartate aminotransferase-like (Major domain)"/>
    <property type="match status" value="1"/>
</dbReference>
<evidence type="ECO:0000259" key="7">
    <source>
        <dbReference type="Pfam" id="PF00155"/>
    </source>
</evidence>
<comment type="caution">
    <text evidence="8">The sequence shown here is derived from an EMBL/GenBank/DDBJ whole genome shotgun (WGS) entry which is preliminary data.</text>
</comment>
<dbReference type="InterPro" id="IPR015424">
    <property type="entry name" value="PyrdxlP-dep_Trfase"/>
</dbReference>
<dbReference type="RefSeq" id="WP_109967024.1">
    <property type="nucleotide sequence ID" value="NZ_CP176093.1"/>
</dbReference>
<keyword evidence="6" id="KW-0663">Pyridoxal phosphate</keyword>
<dbReference type="InterPro" id="IPR004839">
    <property type="entry name" value="Aminotransferase_I/II_large"/>
</dbReference>
<dbReference type="InterPro" id="IPR015421">
    <property type="entry name" value="PyrdxlP-dep_Trfase_major"/>
</dbReference>
<keyword evidence="5" id="KW-0808">Transferase</keyword>
<dbReference type="PANTHER" id="PTHR46383">
    <property type="entry name" value="ASPARTATE AMINOTRANSFERASE"/>
    <property type="match status" value="1"/>
</dbReference>
<dbReference type="CDD" id="cd00609">
    <property type="entry name" value="AAT_like"/>
    <property type="match status" value="1"/>
</dbReference>
<feature type="domain" description="Aminotransferase class I/classII large" evidence="7">
    <location>
        <begin position="72"/>
        <end position="376"/>
    </location>
</feature>
<dbReference type="GO" id="GO:0008483">
    <property type="term" value="F:transaminase activity"/>
    <property type="evidence" value="ECO:0007669"/>
    <property type="project" value="UniProtKB-KW"/>
</dbReference>
<evidence type="ECO:0000256" key="3">
    <source>
        <dbReference type="ARBA" id="ARBA00011738"/>
    </source>
</evidence>
<name>A0A2V2N040_9EURY</name>
<dbReference type="InterPro" id="IPR050596">
    <property type="entry name" value="AspAT/PAT-like"/>
</dbReference>
<evidence type="ECO:0000256" key="6">
    <source>
        <dbReference type="ARBA" id="ARBA00022898"/>
    </source>
</evidence>
<dbReference type="SUPFAM" id="SSF53383">
    <property type="entry name" value="PLP-dependent transferases"/>
    <property type="match status" value="1"/>
</dbReference>
<dbReference type="AlphaFoldDB" id="A0A2V2N040"/>
<dbReference type="GeneID" id="97549063"/>
<dbReference type="GO" id="GO:0030170">
    <property type="term" value="F:pyridoxal phosphate binding"/>
    <property type="evidence" value="ECO:0007669"/>
    <property type="project" value="InterPro"/>
</dbReference>
<protein>
    <recommendedName>
        <fullName evidence="7">Aminotransferase class I/classII large domain-containing protein</fullName>
    </recommendedName>
</protein>
<comment type="cofactor">
    <cofactor evidence="1">
        <name>pyridoxal 5'-phosphate</name>
        <dbReference type="ChEBI" id="CHEBI:597326"/>
    </cofactor>
</comment>
<dbReference type="Pfam" id="PF00155">
    <property type="entry name" value="Aminotran_1_2"/>
    <property type="match status" value="1"/>
</dbReference>
<dbReference type="Gene3D" id="3.90.1150.10">
    <property type="entry name" value="Aspartate Aminotransferase, domain 1"/>
    <property type="match status" value="1"/>
</dbReference>
<reference evidence="8 9" key="1">
    <citation type="submission" date="2018-05" db="EMBL/GenBank/DDBJ databases">
        <title>Draft genome of Methanospirillum lacunae Ki8-1.</title>
        <authorList>
            <person name="Dueholm M.S."/>
            <person name="Nielsen P.H."/>
            <person name="Bakmann L.F."/>
            <person name="Otzen D.E."/>
        </authorList>
    </citation>
    <scope>NUCLEOTIDE SEQUENCE [LARGE SCALE GENOMIC DNA]</scope>
    <source>
        <strain evidence="8 9">Ki8-1</strain>
    </source>
</reference>